<dbReference type="Gene3D" id="3.40.50.2000">
    <property type="entry name" value="Glycogen Phosphorylase B"/>
    <property type="match status" value="2"/>
</dbReference>
<sequence>MKIAQVAPLYESVPPLAYGATERVVSYLTEELVRRGHDVTLFASADSTTRARLVPVCERGLWRDAGVWDTLTHHVRQLARVAHLAHEFDVVHFHGDPLHFPLADSLPVASLTTLHGQLLPVDHGPLFREFAAAPLVSISNDQRGPVPWANWRGTVYHGLPLDEFELQPEPGSYLLFLGRMMPGKRPDLAVEIARRAGWPLRMAAKVHPGERDYFTQQVEPLLKQSAHFTDYLGEVGGGLRRALIANARALLFPVEWPEPFGMVMIEAMACGTPVIAFRRGAVPEVLEHGVNGFIVDGVDEAVDAVANIARIDRVACRRSFEARFTAERMAADYLSIYEGLLEDRRAAAQPPVAHYSMYGR</sequence>
<evidence type="ECO:0000313" key="3">
    <source>
        <dbReference type="EMBL" id="SHK79503.1"/>
    </source>
</evidence>
<dbReference type="PANTHER" id="PTHR12526:SF595">
    <property type="entry name" value="BLL5217 PROTEIN"/>
    <property type="match status" value="1"/>
</dbReference>
<dbReference type="STRING" id="169427.SAMN05192548_103855"/>
<feature type="domain" description="Glycosyl transferase family 1" evidence="1">
    <location>
        <begin position="167"/>
        <end position="305"/>
    </location>
</feature>
<dbReference type="InterPro" id="IPR028098">
    <property type="entry name" value="Glyco_trans_4-like_N"/>
</dbReference>
<evidence type="ECO:0000313" key="4">
    <source>
        <dbReference type="Proteomes" id="UP000184395"/>
    </source>
</evidence>
<dbReference type="Pfam" id="PF00534">
    <property type="entry name" value="Glycos_transf_1"/>
    <property type="match status" value="1"/>
</dbReference>
<reference evidence="3 4" key="1">
    <citation type="submission" date="2016-11" db="EMBL/GenBank/DDBJ databases">
        <authorList>
            <person name="Jaros S."/>
            <person name="Januszkiewicz K."/>
            <person name="Wedrychowicz H."/>
        </authorList>
    </citation>
    <scope>NUCLEOTIDE SEQUENCE [LARGE SCALE GENOMIC DNA]</scope>
    <source>
        <strain evidence="3 4">LMG 20594</strain>
    </source>
</reference>
<dbReference type="GO" id="GO:0016757">
    <property type="term" value="F:glycosyltransferase activity"/>
    <property type="evidence" value="ECO:0007669"/>
    <property type="project" value="InterPro"/>
</dbReference>
<keyword evidence="3" id="KW-0808">Transferase</keyword>
<protein>
    <submittedName>
        <fullName evidence="3">Glycosyltransferase involved in cell wall bisynthesis</fullName>
    </submittedName>
</protein>
<organism evidence="3 4">
    <name type="scientific">Paraburkholderia terricola</name>
    <dbReference type="NCBI Taxonomy" id="169427"/>
    <lineage>
        <taxon>Bacteria</taxon>
        <taxon>Pseudomonadati</taxon>
        <taxon>Pseudomonadota</taxon>
        <taxon>Betaproteobacteria</taxon>
        <taxon>Burkholderiales</taxon>
        <taxon>Burkholderiaceae</taxon>
        <taxon>Paraburkholderia</taxon>
    </lineage>
</organism>
<dbReference type="InterPro" id="IPR001296">
    <property type="entry name" value="Glyco_trans_1"/>
</dbReference>
<dbReference type="OrthoDB" id="267270at2"/>
<dbReference type="AlphaFoldDB" id="A0A1M6VDB4"/>
<dbReference type="SUPFAM" id="SSF53756">
    <property type="entry name" value="UDP-Glycosyltransferase/glycogen phosphorylase"/>
    <property type="match status" value="1"/>
</dbReference>
<proteinExistence type="predicted"/>
<name>A0A1M6VDB4_9BURK</name>
<gene>
    <name evidence="3" type="ORF">SAMN05192548_103855</name>
</gene>
<dbReference type="CDD" id="cd03802">
    <property type="entry name" value="GT4_AviGT4-like"/>
    <property type="match status" value="1"/>
</dbReference>
<dbReference type="RefSeq" id="WP_073431530.1">
    <property type="nucleotide sequence ID" value="NZ_CADFGY010000034.1"/>
</dbReference>
<accession>A0A1M6VDB4</accession>
<evidence type="ECO:0000259" key="2">
    <source>
        <dbReference type="Pfam" id="PF13439"/>
    </source>
</evidence>
<feature type="domain" description="Glycosyltransferase subfamily 4-like N-terminal" evidence="2">
    <location>
        <begin position="22"/>
        <end position="119"/>
    </location>
</feature>
<evidence type="ECO:0000259" key="1">
    <source>
        <dbReference type="Pfam" id="PF00534"/>
    </source>
</evidence>
<dbReference type="EMBL" id="FRAB01000038">
    <property type="protein sequence ID" value="SHK79503.1"/>
    <property type="molecule type" value="Genomic_DNA"/>
</dbReference>
<dbReference type="Proteomes" id="UP000184395">
    <property type="component" value="Unassembled WGS sequence"/>
</dbReference>
<dbReference type="PANTHER" id="PTHR12526">
    <property type="entry name" value="GLYCOSYLTRANSFERASE"/>
    <property type="match status" value="1"/>
</dbReference>
<dbReference type="Pfam" id="PF13439">
    <property type="entry name" value="Glyco_transf_4"/>
    <property type="match status" value="1"/>
</dbReference>